<dbReference type="SUPFAM" id="SSF56112">
    <property type="entry name" value="Protein kinase-like (PK-like)"/>
    <property type="match status" value="1"/>
</dbReference>
<dbReference type="InterPro" id="IPR017441">
    <property type="entry name" value="Protein_kinase_ATP_BS"/>
</dbReference>
<evidence type="ECO:0000256" key="8">
    <source>
        <dbReference type="PROSITE-ProRule" id="PRU10141"/>
    </source>
</evidence>
<feature type="signal peptide" evidence="10">
    <location>
        <begin position="1"/>
        <end position="30"/>
    </location>
</feature>
<evidence type="ECO:0000256" key="4">
    <source>
        <dbReference type="ARBA" id="ARBA00022729"/>
    </source>
</evidence>
<dbReference type="AlphaFoldDB" id="W1P0R4"/>
<dbReference type="InterPro" id="IPR008271">
    <property type="entry name" value="Ser/Thr_kinase_AS"/>
</dbReference>
<keyword evidence="2" id="KW-0723">Serine/threonine-protein kinase</keyword>
<dbReference type="PANTHER" id="PTHR46008:SF2">
    <property type="entry name" value="LEAF RUST 10 DISEASE-RESISTANCE LOCUS RECEPTOR-LIKE PROTEIN KINASE-LIKE 1.4"/>
    <property type="match status" value="1"/>
</dbReference>
<reference evidence="13" key="1">
    <citation type="journal article" date="2013" name="Science">
        <title>The Amborella genome and the evolution of flowering plants.</title>
        <authorList>
            <consortium name="Amborella Genome Project"/>
        </authorList>
    </citation>
    <scope>NUCLEOTIDE SEQUENCE [LARGE SCALE GENOMIC DNA]</scope>
</reference>
<dbReference type="Proteomes" id="UP000017836">
    <property type="component" value="Unassembled WGS sequence"/>
</dbReference>
<name>W1P0R4_AMBTC</name>
<dbReference type="SMART" id="SM00220">
    <property type="entry name" value="S_TKc"/>
    <property type="match status" value="1"/>
</dbReference>
<evidence type="ECO:0000256" key="9">
    <source>
        <dbReference type="SAM" id="Phobius"/>
    </source>
</evidence>
<evidence type="ECO:0000256" key="3">
    <source>
        <dbReference type="ARBA" id="ARBA00022679"/>
    </source>
</evidence>
<protein>
    <recommendedName>
        <fullName evidence="11">Protein kinase domain-containing protein</fullName>
    </recommendedName>
</protein>
<dbReference type="Pfam" id="PF13947">
    <property type="entry name" value="GUB_WAK_bind"/>
    <property type="match status" value="1"/>
</dbReference>
<dbReference type="eggNOG" id="KOG1187">
    <property type="taxonomic scope" value="Eukaryota"/>
</dbReference>
<keyword evidence="4 10" id="KW-0732">Signal</keyword>
<comment type="subcellular location">
    <subcellularLocation>
        <location evidence="1">Membrane</location>
        <topology evidence="1">Single-pass membrane protein</topology>
    </subcellularLocation>
</comment>
<dbReference type="OMA" id="MVERTHI"/>
<dbReference type="GO" id="GO:0005524">
    <property type="term" value="F:ATP binding"/>
    <property type="evidence" value="ECO:0007669"/>
    <property type="project" value="UniProtKB-UniRule"/>
</dbReference>
<evidence type="ECO:0000256" key="1">
    <source>
        <dbReference type="ARBA" id="ARBA00004167"/>
    </source>
</evidence>
<keyword evidence="9" id="KW-1133">Transmembrane helix</keyword>
<dbReference type="InterPro" id="IPR000719">
    <property type="entry name" value="Prot_kinase_dom"/>
</dbReference>
<dbReference type="Gramene" id="ERN01204">
    <property type="protein sequence ID" value="ERN01204"/>
    <property type="gene ID" value="AMTR_s00002p00236690"/>
</dbReference>
<evidence type="ECO:0000256" key="10">
    <source>
        <dbReference type="SAM" id="SignalP"/>
    </source>
</evidence>
<feature type="domain" description="Protein kinase" evidence="11">
    <location>
        <begin position="314"/>
        <end position="580"/>
    </location>
</feature>
<gene>
    <name evidence="12" type="ORF">AMTR_s00002p00236690</name>
</gene>
<proteinExistence type="predicted"/>
<feature type="transmembrane region" description="Helical" evidence="9">
    <location>
        <begin position="244"/>
        <end position="268"/>
    </location>
</feature>
<dbReference type="OrthoDB" id="635774at2759"/>
<evidence type="ECO:0000256" key="2">
    <source>
        <dbReference type="ARBA" id="ARBA00022527"/>
    </source>
</evidence>
<dbReference type="Pfam" id="PF00069">
    <property type="entry name" value="Pkinase"/>
    <property type="match status" value="1"/>
</dbReference>
<dbReference type="InterPro" id="IPR011009">
    <property type="entry name" value="Kinase-like_dom_sf"/>
</dbReference>
<dbReference type="PANTHER" id="PTHR46008">
    <property type="entry name" value="LEAF RUST 10 DISEASE-RESISTANCE LOCUS RECEPTOR-LIKE PROTEIN KINASE-LIKE 1.4"/>
    <property type="match status" value="1"/>
</dbReference>
<dbReference type="PROSITE" id="PS50011">
    <property type="entry name" value="PROTEIN_KINASE_DOM"/>
    <property type="match status" value="1"/>
</dbReference>
<sequence length="586" mass="64150">MEFLSHSLAKLSPPLLFLSLFLSRVYTSTATASYEICSKAAASSCPPFTSFSYPFALSSTNGCGHPAFQIDCTNGHSKLTIGTQKYRVLSTPTPRSLSVIYDDLFESLCSSKSFILNLTSSPFWLPLGVKKNLSLPGCEILSPKNLPCDFCNVVVEWPMASLPGGLDLMDHGFELDFNGTDLRFRECIECMKGNGMCGFNDTDALLPFLCYHARGPPSPVVQAVVHSPPSQHLNHRHVPWSTGFIAFVIGACLMIGAMLAVSMVIGFCKIQPRIVNPYDSSTTDKPLPNCKEAPSNDPSSSFTYGELEKATNHFDEKEMVGSGGYGCVYRGILGQGHVVAVKRLLSHHPDTPRLFRNEINIMSKLSHPNLLSLLGHCEDQKGLLLVYEYVSNGTLSGHLHGPLRGAHLNWKARLNIAEQTACALEYLHTQFIVHRDVKSVNILLEANLSVKVADMGLSRDMVERTHITTSPLGTPGYVDPEYYRTYRLTQASDVYSFGVVLMELVTGMKALEARGGENGEVSLATLAVTKIQSGRIVEMVDPMLASAQGVEAVCELGFACLASAREDRPTMRELRQHLGHIKGELI</sequence>
<evidence type="ECO:0000313" key="12">
    <source>
        <dbReference type="EMBL" id="ERN01204.1"/>
    </source>
</evidence>
<dbReference type="InterPro" id="IPR025287">
    <property type="entry name" value="WAK_GUB"/>
</dbReference>
<dbReference type="Gene3D" id="1.10.510.10">
    <property type="entry name" value="Transferase(Phosphotransferase) domain 1"/>
    <property type="match status" value="1"/>
</dbReference>
<evidence type="ECO:0000256" key="6">
    <source>
        <dbReference type="ARBA" id="ARBA00022777"/>
    </source>
</evidence>
<accession>W1P0R4</accession>
<keyword evidence="13" id="KW-1185">Reference proteome</keyword>
<evidence type="ECO:0000313" key="13">
    <source>
        <dbReference type="Proteomes" id="UP000017836"/>
    </source>
</evidence>
<feature type="chain" id="PRO_5004807999" description="Protein kinase domain-containing protein" evidence="10">
    <location>
        <begin position="31"/>
        <end position="586"/>
    </location>
</feature>
<keyword evidence="7 8" id="KW-0067">ATP-binding</keyword>
<evidence type="ECO:0000259" key="11">
    <source>
        <dbReference type="PROSITE" id="PS50011"/>
    </source>
</evidence>
<dbReference type="PROSITE" id="PS00108">
    <property type="entry name" value="PROTEIN_KINASE_ST"/>
    <property type="match status" value="1"/>
</dbReference>
<dbReference type="Gene3D" id="3.30.200.20">
    <property type="entry name" value="Phosphorylase Kinase, domain 1"/>
    <property type="match status" value="1"/>
</dbReference>
<dbReference type="EMBL" id="KI394767">
    <property type="protein sequence ID" value="ERN01204.1"/>
    <property type="molecule type" value="Genomic_DNA"/>
</dbReference>
<evidence type="ECO:0000256" key="5">
    <source>
        <dbReference type="ARBA" id="ARBA00022741"/>
    </source>
</evidence>
<dbReference type="GO" id="GO:0016020">
    <property type="term" value="C:membrane"/>
    <property type="evidence" value="ECO:0007669"/>
    <property type="project" value="UniProtKB-SubCell"/>
</dbReference>
<evidence type="ECO:0000256" key="7">
    <source>
        <dbReference type="ARBA" id="ARBA00022840"/>
    </source>
</evidence>
<dbReference type="GO" id="GO:0030247">
    <property type="term" value="F:polysaccharide binding"/>
    <property type="evidence" value="ECO:0007669"/>
    <property type="project" value="InterPro"/>
</dbReference>
<keyword evidence="9" id="KW-0812">Transmembrane</keyword>
<dbReference type="PROSITE" id="PS00107">
    <property type="entry name" value="PROTEIN_KINASE_ATP"/>
    <property type="match status" value="1"/>
</dbReference>
<keyword evidence="3" id="KW-0808">Transferase</keyword>
<dbReference type="GO" id="GO:0004674">
    <property type="term" value="F:protein serine/threonine kinase activity"/>
    <property type="evidence" value="ECO:0007669"/>
    <property type="project" value="UniProtKB-KW"/>
</dbReference>
<keyword evidence="5 8" id="KW-0547">Nucleotide-binding</keyword>
<feature type="binding site" evidence="8">
    <location>
        <position position="342"/>
    </location>
    <ligand>
        <name>ATP</name>
        <dbReference type="ChEBI" id="CHEBI:30616"/>
    </ligand>
</feature>
<dbReference type="KEGG" id="atr:18429286"/>
<dbReference type="FunFam" id="3.30.200.20:FF:000039">
    <property type="entry name" value="receptor-like protein kinase FERONIA"/>
    <property type="match status" value="1"/>
</dbReference>
<keyword evidence="9" id="KW-0472">Membrane</keyword>
<dbReference type="HOGENOM" id="CLU_000288_115_3_1"/>
<keyword evidence="6" id="KW-0418">Kinase</keyword>
<organism evidence="12 13">
    <name type="scientific">Amborella trichopoda</name>
    <dbReference type="NCBI Taxonomy" id="13333"/>
    <lineage>
        <taxon>Eukaryota</taxon>
        <taxon>Viridiplantae</taxon>
        <taxon>Streptophyta</taxon>
        <taxon>Embryophyta</taxon>
        <taxon>Tracheophyta</taxon>
        <taxon>Spermatophyta</taxon>
        <taxon>Magnoliopsida</taxon>
        <taxon>Amborellales</taxon>
        <taxon>Amborellaceae</taxon>
        <taxon>Amborella</taxon>
    </lineage>
</organism>